<dbReference type="Gene3D" id="1.10.238.10">
    <property type="entry name" value="EF-hand"/>
    <property type="match status" value="1"/>
</dbReference>
<evidence type="ECO:0000256" key="1">
    <source>
        <dbReference type="ARBA" id="ARBA00022723"/>
    </source>
</evidence>
<dbReference type="CDD" id="cd00051">
    <property type="entry name" value="EFh"/>
    <property type="match status" value="1"/>
</dbReference>
<keyword evidence="6" id="KW-1185">Reference proteome</keyword>
<feature type="domain" description="EF-hand" evidence="4">
    <location>
        <begin position="114"/>
        <end position="149"/>
    </location>
</feature>
<dbReference type="PANTHER" id="PTHR10891">
    <property type="entry name" value="EF-HAND CALCIUM-BINDING DOMAIN CONTAINING PROTEIN"/>
    <property type="match status" value="1"/>
</dbReference>
<dbReference type="PROSITE" id="PS50222">
    <property type="entry name" value="EF_HAND_2"/>
    <property type="match status" value="2"/>
</dbReference>
<evidence type="ECO:0000313" key="5">
    <source>
        <dbReference type="EMBL" id="KAK7317980.1"/>
    </source>
</evidence>
<comment type="caution">
    <text evidence="5">The sequence shown here is derived from an EMBL/GenBank/DDBJ whole genome shotgun (WGS) entry which is preliminary data.</text>
</comment>
<dbReference type="AlphaFoldDB" id="A0AAN9KHG5"/>
<reference evidence="5 6" key="1">
    <citation type="submission" date="2024-01" db="EMBL/GenBank/DDBJ databases">
        <title>The genomes of 5 underutilized Papilionoideae crops provide insights into root nodulation and disease resistance.</title>
        <authorList>
            <person name="Yuan L."/>
        </authorList>
    </citation>
    <scope>NUCLEOTIDE SEQUENCE [LARGE SCALE GENOMIC DNA]</scope>
    <source>
        <strain evidence="5">LY-2023</strain>
        <tissue evidence="5">Leaf</tissue>
    </source>
</reference>
<evidence type="ECO:0000256" key="3">
    <source>
        <dbReference type="ARBA" id="ARBA00022837"/>
    </source>
</evidence>
<keyword evidence="2" id="KW-0677">Repeat</keyword>
<name>A0AAN9KHG5_CLITE</name>
<evidence type="ECO:0000259" key="4">
    <source>
        <dbReference type="PROSITE" id="PS50222"/>
    </source>
</evidence>
<dbReference type="EMBL" id="JAYKXN010000001">
    <property type="protein sequence ID" value="KAK7317980.1"/>
    <property type="molecule type" value="Genomic_DNA"/>
</dbReference>
<dbReference type="Proteomes" id="UP001359559">
    <property type="component" value="Unassembled WGS sequence"/>
</dbReference>
<evidence type="ECO:0000313" key="6">
    <source>
        <dbReference type="Proteomes" id="UP001359559"/>
    </source>
</evidence>
<accession>A0AAN9KHG5</accession>
<keyword evidence="3" id="KW-0106">Calcium</keyword>
<dbReference type="SUPFAM" id="SSF47473">
    <property type="entry name" value="EF-hand"/>
    <property type="match status" value="1"/>
</dbReference>
<proteinExistence type="predicted"/>
<evidence type="ECO:0000256" key="2">
    <source>
        <dbReference type="ARBA" id="ARBA00022737"/>
    </source>
</evidence>
<dbReference type="FunFam" id="1.10.238.10:FF:000003">
    <property type="entry name" value="Calmodulin A"/>
    <property type="match status" value="1"/>
</dbReference>
<feature type="domain" description="EF-hand" evidence="4">
    <location>
        <begin position="150"/>
        <end position="184"/>
    </location>
</feature>
<dbReference type="Pfam" id="PF13499">
    <property type="entry name" value="EF-hand_7"/>
    <property type="match status" value="1"/>
</dbReference>
<gene>
    <name evidence="5" type="ORF">RJT34_02658</name>
</gene>
<organism evidence="5 6">
    <name type="scientific">Clitoria ternatea</name>
    <name type="common">Butterfly pea</name>
    <dbReference type="NCBI Taxonomy" id="43366"/>
    <lineage>
        <taxon>Eukaryota</taxon>
        <taxon>Viridiplantae</taxon>
        <taxon>Streptophyta</taxon>
        <taxon>Embryophyta</taxon>
        <taxon>Tracheophyta</taxon>
        <taxon>Spermatophyta</taxon>
        <taxon>Magnoliopsida</taxon>
        <taxon>eudicotyledons</taxon>
        <taxon>Gunneridae</taxon>
        <taxon>Pentapetalae</taxon>
        <taxon>rosids</taxon>
        <taxon>fabids</taxon>
        <taxon>Fabales</taxon>
        <taxon>Fabaceae</taxon>
        <taxon>Papilionoideae</taxon>
        <taxon>50 kb inversion clade</taxon>
        <taxon>NPAAA clade</taxon>
        <taxon>indigoferoid/millettioid clade</taxon>
        <taxon>Phaseoleae</taxon>
        <taxon>Clitoria</taxon>
    </lineage>
</organism>
<dbReference type="InterPro" id="IPR002048">
    <property type="entry name" value="EF_hand_dom"/>
</dbReference>
<keyword evidence="1" id="KW-0479">Metal-binding</keyword>
<dbReference type="InterPro" id="IPR018247">
    <property type="entry name" value="EF_Hand_1_Ca_BS"/>
</dbReference>
<dbReference type="GO" id="GO:0005509">
    <property type="term" value="F:calcium ion binding"/>
    <property type="evidence" value="ECO:0007669"/>
    <property type="project" value="InterPro"/>
</dbReference>
<dbReference type="InterPro" id="IPR039647">
    <property type="entry name" value="EF_hand_pair_protein_CML-like"/>
</dbReference>
<protein>
    <recommendedName>
        <fullName evidence="4">EF-hand domain-containing protein</fullName>
    </recommendedName>
</protein>
<dbReference type="InterPro" id="IPR011992">
    <property type="entry name" value="EF-hand-dom_pair"/>
</dbReference>
<dbReference type="SMART" id="SM00054">
    <property type="entry name" value="EFh"/>
    <property type="match status" value="2"/>
</dbReference>
<dbReference type="PROSITE" id="PS00018">
    <property type="entry name" value="EF_HAND_1"/>
    <property type="match status" value="1"/>
</dbReference>
<sequence>MEQIHGSINMSELSLFLRILVCGIRDNGLLSIFIFCLQSLHNWVSKNCKDFWTKQISFSYNEPKKQRLNCMQHGVKLRKEEVIEVMEKLGVELDGDAIEDLGEQEITNMFENEANIEEVEEAFNVFDENKDGFIDAAELRRVLCCLGMKKDIVQCKKMINAVDQNGDELIDHNEFAMLMEQSFG</sequence>